<evidence type="ECO:0000313" key="1">
    <source>
        <dbReference type="EMBL" id="CEL09039.1"/>
    </source>
</evidence>
<dbReference type="EMBL" id="CDMC01000013">
    <property type="protein sequence ID" value="CEL09039.1"/>
    <property type="molecule type" value="Genomic_DNA"/>
</dbReference>
<dbReference type="Proteomes" id="UP000054771">
    <property type="component" value="Unassembled WGS sequence"/>
</dbReference>
<dbReference type="AlphaFoldDB" id="A0A0U5GGJ5"/>
<name>A0A0U5GGJ5_ASPCI</name>
<dbReference type="Pfam" id="PF11951">
    <property type="entry name" value="Fungal_trans_2"/>
    <property type="match status" value="1"/>
</dbReference>
<protein>
    <submittedName>
        <fullName evidence="1">Uncharacterized protein</fullName>
    </submittedName>
</protein>
<dbReference type="OrthoDB" id="4159781at2759"/>
<gene>
    <name evidence="1" type="ORF">ASPCAL12182</name>
</gene>
<organism evidence="1 2">
    <name type="scientific">Aspergillus calidoustus</name>
    <dbReference type="NCBI Taxonomy" id="454130"/>
    <lineage>
        <taxon>Eukaryota</taxon>
        <taxon>Fungi</taxon>
        <taxon>Dikarya</taxon>
        <taxon>Ascomycota</taxon>
        <taxon>Pezizomycotina</taxon>
        <taxon>Eurotiomycetes</taxon>
        <taxon>Eurotiomycetidae</taxon>
        <taxon>Eurotiales</taxon>
        <taxon>Aspergillaceae</taxon>
        <taxon>Aspergillus</taxon>
        <taxon>Aspergillus subgen. Nidulantes</taxon>
    </lineage>
</organism>
<evidence type="ECO:0000313" key="2">
    <source>
        <dbReference type="Proteomes" id="UP000054771"/>
    </source>
</evidence>
<proteinExistence type="predicted"/>
<dbReference type="PANTHER" id="PTHR37540">
    <property type="entry name" value="TRANSCRIPTION FACTOR (ACR-2), PUTATIVE-RELATED-RELATED"/>
    <property type="match status" value="1"/>
</dbReference>
<accession>A0A0U5GGJ5</accession>
<sequence length="545" mass="61102">MPVNYGKSDHAAVTGSSFLFIDSQSDQSISSAASKQKRAFLQREFRRKQKEASIQRLKSSIQPFRAQLPLRYEAATTTPGLDDGVEQTSGLAAVAAADGDYTNHTSSKPKQIVRIQSPMSLVSQAFVDPFSSSVVEMTSSMNSYFDHFRIHTIKHCYPLDATRMSMWHWQKAIAQPALLQALLCSTAGHQLILNTVEGVPTLTFQNSTKEFLRLRGDALKTLNGVLRDSMRAVAESTILVIASLVAIEAISATVEAAEAHNKGLKSLVDVFGGIEALDHMTLSKVYQSDVFRAILTNTHPTFPLSPKWRSEILQEAKVFQSVDFLLPFYNNANTNNPDNPLIEIMKTLSSLGTSFFKAPWYMSLDPSMKSFLHVMKRLIQYYEIAQLSPSIIMPTDNDLFLLLEYQLVNVTYPVSHNGFNEPLRLALLIYLNMRIWHLHSFPYMAYLTGYLRTALEGALARLRGDAPRLLFWILFIGDMASLGHEGHSWFVERLAEIGYEHLGIRGWSEAREVLVGYFYTDQPGDSGGEDLWGEVFLRGRAITLV</sequence>
<keyword evidence="2" id="KW-1185">Reference proteome</keyword>
<dbReference type="InterPro" id="IPR021858">
    <property type="entry name" value="Fun_TF"/>
</dbReference>
<reference evidence="2" key="1">
    <citation type="journal article" date="2016" name="Genome Announc.">
        <title>Draft genome sequences of fungus Aspergillus calidoustus.</title>
        <authorList>
            <person name="Horn F."/>
            <person name="Linde J."/>
            <person name="Mattern D.J."/>
            <person name="Walther G."/>
            <person name="Guthke R."/>
            <person name="Scherlach K."/>
            <person name="Martin K."/>
            <person name="Brakhage A.A."/>
            <person name="Petzke L."/>
            <person name="Valiante V."/>
        </authorList>
    </citation>
    <scope>NUCLEOTIDE SEQUENCE [LARGE SCALE GENOMIC DNA]</scope>
    <source>
        <strain evidence="2">SF006504</strain>
    </source>
</reference>
<dbReference type="PANTHER" id="PTHR37540:SF5">
    <property type="entry name" value="TRANSCRIPTION FACTOR DOMAIN-CONTAINING PROTEIN"/>
    <property type="match status" value="1"/>
</dbReference>
<dbReference type="STRING" id="454130.A0A0U5GGJ5"/>